<accession>A0A545TG53</accession>
<feature type="domain" description="N-(5'phosphoribosyl) anthranilate isomerase (PRAI)" evidence="10">
    <location>
        <begin position="5"/>
        <end position="210"/>
    </location>
</feature>
<dbReference type="Gene3D" id="3.20.20.70">
    <property type="entry name" value="Aldolase class I"/>
    <property type="match status" value="1"/>
</dbReference>
<reference evidence="11 12" key="1">
    <citation type="submission" date="2019-06" db="EMBL/GenBank/DDBJ databases">
        <title>Whole genome sequence for Rhodospirillaceae sp. R148.</title>
        <authorList>
            <person name="Wang G."/>
        </authorList>
    </citation>
    <scope>NUCLEOTIDE SEQUENCE [LARGE SCALE GENOMIC DNA]</scope>
    <source>
        <strain evidence="11 12">R148</strain>
    </source>
</reference>
<dbReference type="PANTHER" id="PTHR42894:SF1">
    <property type="entry name" value="N-(5'-PHOSPHORIBOSYL)ANTHRANILATE ISOMERASE"/>
    <property type="match status" value="1"/>
</dbReference>
<dbReference type="AlphaFoldDB" id="A0A545TG53"/>
<dbReference type="CDD" id="cd00405">
    <property type="entry name" value="PRAI"/>
    <property type="match status" value="1"/>
</dbReference>
<comment type="caution">
    <text evidence="11">The sequence shown here is derived from an EMBL/GenBank/DDBJ whole genome shotgun (WGS) entry which is preliminary data.</text>
</comment>
<dbReference type="InterPro" id="IPR011060">
    <property type="entry name" value="RibuloseP-bd_barrel"/>
</dbReference>
<evidence type="ECO:0000313" key="11">
    <source>
        <dbReference type="EMBL" id="TQV76199.1"/>
    </source>
</evidence>
<evidence type="ECO:0000256" key="3">
    <source>
        <dbReference type="ARBA" id="ARBA00012572"/>
    </source>
</evidence>
<dbReference type="NCBIfam" id="NF002295">
    <property type="entry name" value="PRK01222.1-1"/>
    <property type="match status" value="1"/>
</dbReference>
<proteinExistence type="inferred from homology"/>
<keyword evidence="8 9" id="KW-0413">Isomerase</keyword>
<evidence type="ECO:0000256" key="1">
    <source>
        <dbReference type="ARBA" id="ARBA00001164"/>
    </source>
</evidence>
<evidence type="ECO:0000256" key="2">
    <source>
        <dbReference type="ARBA" id="ARBA00004664"/>
    </source>
</evidence>
<dbReference type="EMBL" id="VHSH01000008">
    <property type="protein sequence ID" value="TQV76199.1"/>
    <property type="molecule type" value="Genomic_DNA"/>
</dbReference>
<dbReference type="InterPro" id="IPR013785">
    <property type="entry name" value="Aldolase_TIM"/>
</dbReference>
<dbReference type="GO" id="GO:0004640">
    <property type="term" value="F:phosphoribosylanthranilate isomerase activity"/>
    <property type="evidence" value="ECO:0007669"/>
    <property type="project" value="UniProtKB-UniRule"/>
</dbReference>
<gene>
    <name evidence="9" type="primary">trpF</name>
    <name evidence="11" type="ORF">FKG95_21415</name>
</gene>
<dbReference type="GO" id="GO:0000162">
    <property type="term" value="P:L-tryptophan biosynthetic process"/>
    <property type="evidence" value="ECO:0007669"/>
    <property type="project" value="UniProtKB-UniRule"/>
</dbReference>
<evidence type="ECO:0000256" key="5">
    <source>
        <dbReference type="ARBA" id="ARBA00022605"/>
    </source>
</evidence>
<evidence type="ECO:0000256" key="7">
    <source>
        <dbReference type="ARBA" id="ARBA00023141"/>
    </source>
</evidence>
<comment type="similarity">
    <text evidence="9">Belongs to the TrpF family.</text>
</comment>
<name>A0A545TG53_9PROT</name>
<dbReference type="EC" id="5.3.1.24" evidence="3 9"/>
<protein>
    <recommendedName>
        <fullName evidence="4 9">N-(5'-phosphoribosyl)anthranilate isomerase</fullName>
        <shortName evidence="9">PRAI</shortName>
        <ecNumber evidence="3 9">5.3.1.24</ecNumber>
    </recommendedName>
</protein>
<dbReference type="Pfam" id="PF00697">
    <property type="entry name" value="PRAI"/>
    <property type="match status" value="1"/>
</dbReference>
<keyword evidence="7 9" id="KW-0057">Aromatic amino acid biosynthesis</keyword>
<evidence type="ECO:0000259" key="10">
    <source>
        <dbReference type="Pfam" id="PF00697"/>
    </source>
</evidence>
<dbReference type="Proteomes" id="UP000315252">
    <property type="component" value="Unassembled WGS sequence"/>
</dbReference>
<comment type="catalytic activity">
    <reaction evidence="1 9">
        <text>N-(5-phospho-beta-D-ribosyl)anthranilate = 1-(2-carboxyphenylamino)-1-deoxy-D-ribulose 5-phosphate</text>
        <dbReference type="Rhea" id="RHEA:21540"/>
        <dbReference type="ChEBI" id="CHEBI:18277"/>
        <dbReference type="ChEBI" id="CHEBI:58613"/>
        <dbReference type="EC" id="5.3.1.24"/>
    </reaction>
</comment>
<dbReference type="PANTHER" id="PTHR42894">
    <property type="entry name" value="N-(5'-PHOSPHORIBOSYL)ANTHRANILATE ISOMERASE"/>
    <property type="match status" value="1"/>
</dbReference>
<organism evidence="11 12">
    <name type="scientific">Denitrobaculum tricleocarpae</name>
    <dbReference type="NCBI Taxonomy" id="2591009"/>
    <lineage>
        <taxon>Bacteria</taxon>
        <taxon>Pseudomonadati</taxon>
        <taxon>Pseudomonadota</taxon>
        <taxon>Alphaproteobacteria</taxon>
        <taxon>Rhodospirillales</taxon>
        <taxon>Rhodospirillaceae</taxon>
        <taxon>Denitrobaculum</taxon>
    </lineage>
</organism>
<dbReference type="InterPro" id="IPR044643">
    <property type="entry name" value="TrpF_fam"/>
</dbReference>
<comment type="pathway">
    <text evidence="2 9">Amino-acid biosynthesis; L-tryptophan biosynthesis; L-tryptophan from chorismate: step 3/5.</text>
</comment>
<evidence type="ECO:0000256" key="6">
    <source>
        <dbReference type="ARBA" id="ARBA00022822"/>
    </source>
</evidence>
<evidence type="ECO:0000256" key="4">
    <source>
        <dbReference type="ARBA" id="ARBA00022272"/>
    </source>
</evidence>
<keyword evidence="6 9" id="KW-0822">Tryptophan biosynthesis</keyword>
<evidence type="ECO:0000256" key="9">
    <source>
        <dbReference type="HAMAP-Rule" id="MF_00135"/>
    </source>
</evidence>
<dbReference type="HAMAP" id="MF_00135">
    <property type="entry name" value="PRAI"/>
    <property type="match status" value="1"/>
</dbReference>
<dbReference type="SUPFAM" id="SSF51366">
    <property type="entry name" value="Ribulose-phoshate binding barrel"/>
    <property type="match status" value="1"/>
</dbReference>
<dbReference type="OrthoDB" id="9796196at2"/>
<keyword evidence="12" id="KW-1185">Reference proteome</keyword>
<dbReference type="UniPathway" id="UPA00035">
    <property type="reaction ID" value="UER00042"/>
</dbReference>
<dbReference type="RefSeq" id="WP_142898462.1">
    <property type="nucleotide sequence ID" value="NZ_ML660059.1"/>
</dbReference>
<sequence>MSIEVKICGLSTPETMDAALDAGADYVAVNFFPPSPRSVTSGLAGELMRPVGDRAVKVGLFVDAEDAFIEEVLRAASLDLLQLHGSESVERVEAIRTGFGVPVMKVIKIRGAEDVARVEDFLEVSDRILFDAAPPADLENPLPGGNAVSFDWTYLRGKSWSKPWMLAGGLTVENLARAVELSGAPALDVSSGVEDRPGVKNPDKIRAFVRQAKSL</sequence>
<dbReference type="InterPro" id="IPR001240">
    <property type="entry name" value="PRAI_dom"/>
</dbReference>
<evidence type="ECO:0000313" key="12">
    <source>
        <dbReference type="Proteomes" id="UP000315252"/>
    </source>
</evidence>
<keyword evidence="5 9" id="KW-0028">Amino-acid biosynthesis</keyword>
<evidence type="ECO:0000256" key="8">
    <source>
        <dbReference type="ARBA" id="ARBA00023235"/>
    </source>
</evidence>